<dbReference type="EMBL" id="MLBY01000004">
    <property type="protein sequence ID" value="MEE7457476.1"/>
    <property type="molecule type" value="Genomic_DNA"/>
</dbReference>
<comment type="caution">
    <text evidence="1">The sequence shown here is derived from an EMBL/GenBank/DDBJ whole genome shotgun (WGS) entry which is preliminary data.</text>
</comment>
<proteinExistence type="predicted"/>
<evidence type="ECO:0000313" key="2">
    <source>
        <dbReference type="Proteomes" id="UP001349262"/>
    </source>
</evidence>
<evidence type="ECO:0008006" key="3">
    <source>
        <dbReference type="Google" id="ProtNLM"/>
    </source>
</evidence>
<accession>A0ABU7TA14</accession>
<reference evidence="1 2" key="1">
    <citation type="journal article" date="2012" name="Genet. Mol. Biol.">
        <title>Analysis of 16S rRNA and mxaF genes revealing insights into Methylobacterium niche-specific plant association.</title>
        <authorList>
            <person name="Dourado M.N."/>
            <person name="Andreote F.D."/>
            <person name="Dini-Andreote F."/>
            <person name="Conti R."/>
            <person name="Araujo J.M."/>
            <person name="Araujo W.L."/>
        </authorList>
    </citation>
    <scope>NUCLEOTIDE SEQUENCE [LARGE SCALE GENOMIC DNA]</scope>
    <source>
        <strain evidence="1 2">SR1.6/4</strain>
    </source>
</reference>
<gene>
    <name evidence="1" type="ORF">MRSR164_11995</name>
</gene>
<organism evidence="1 2">
    <name type="scientific">Methylobacterium radiotolerans</name>
    <dbReference type="NCBI Taxonomy" id="31998"/>
    <lineage>
        <taxon>Bacteria</taxon>
        <taxon>Pseudomonadati</taxon>
        <taxon>Pseudomonadota</taxon>
        <taxon>Alphaproteobacteria</taxon>
        <taxon>Hyphomicrobiales</taxon>
        <taxon>Methylobacteriaceae</taxon>
        <taxon>Methylobacterium</taxon>
    </lineage>
</organism>
<sequence length="74" mass="8395">MSFTRRDVRAFNESYASTAEVARTLGVHPSFVKRRMAEKGIEPAAALREGNRLVWRRAEVFPDQSRPSQAGNNF</sequence>
<protein>
    <recommendedName>
        <fullName evidence="3">DNA-binding protein</fullName>
    </recommendedName>
</protein>
<name>A0ABU7TA14_9HYPH</name>
<dbReference type="Proteomes" id="UP001349262">
    <property type="component" value="Unassembled WGS sequence"/>
</dbReference>
<keyword evidence="2" id="KW-1185">Reference proteome</keyword>
<evidence type="ECO:0000313" key="1">
    <source>
        <dbReference type="EMBL" id="MEE7457476.1"/>
    </source>
</evidence>